<dbReference type="SMART" id="SM00233">
    <property type="entry name" value="PH"/>
    <property type="match status" value="2"/>
</dbReference>
<dbReference type="SUPFAM" id="SSF47031">
    <property type="entry name" value="Second domain of FERM"/>
    <property type="match status" value="1"/>
</dbReference>
<dbReference type="SUPFAM" id="SSF54236">
    <property type="entry name" value="Ubiquitin-like"/>
    <property type="match status" value="1"/>
</dbReference>
<dbReference type="InterPro" id="IPR019748">
    <property type="entry name" value="FERM_central"/>
</dbReference>
<keyword evidence="9" id="KW-1185">Reference proteome</keyword>
<feature type="compositionally biased region" description="Low complexity" evidence="4">
    <location>
        <begin position="1977"/>
        <end position="2006"/>
    </location>
</feature>
<dbReference type="Proteomes" id="UP001642540">
    <property type="component" value="Unassembled WGS sequence"/>
</dbReference>
<evidence type="ECO:0000259" key="7">
    <source>
        <dbReference type="PROSITE" id="PS51016"/>
    </source>
</evidence>
<dbReference type="PROSITE" id="PS50003">
    <property type="entry name" value="PH_DOMAIN"/>
    <property type="match status" value="2"/>
</dbReference>
<feature type="region of interest" description="Disordered" evidence="4">
    <location>
        <begin position="958"/>
        <end position="1110"/>
    </location>
</feature>
<feature type="domain" description="PH" evidence="5">
    <location>
        <begin position="1653"/>
        <end position="1763"/>
    </location>
</feature>
<dbReference type="Gene3D" id="1.25.40.530">
    <property type="entry name" value="MyTH4 domain"/>
    <property type="match status" value="2"/>
</dbReference>
<feature type="compositionally biased region" description="Polar residues" evidence="4">
    <location>
        <begin position="1054"/>
        <end position="1071"/>
    </location>
</feature>
<feature type="region of interest" description="Disordered" evidence="4">
    <location>
        <begin position="1914"/>
        <end position="2018"/>
    </location>
</feature>
<dbReference type="CDD" id="cd17094">
    <property type="entry name" value="FERM_F1_Max1_like"/>
    <property type="match status" value="1"/>
</dbReference>
<dbReference type="Pfam" id="PF21989">
    <property type="entry name" value="RA_2"/>
    <property type="match status" value="1"/>
</dbReference>
<feature type="domain" description="MyTH4" evidence="7">
    <location>
        <begin position="1798"/>
        <end position="2102"/>
    </location>
</feature>
<feature type="compositionally biased region" description="Low complexity" evidence="4">
    <location>
        <begin position="17"/>
        <end position="28"/>
    </location>
</feature>
<feature type="region of interest" description="Disordered" evidence="4">
    <location>
        <begin position="1173"/>
        <end position="1204"/>
    </location>
</feature>
<dbReference type="PROSITE" id="PS50057">
    <property type="entry name" value="FERM_3"/>
    <property type="match status" value="1"/>
</dbReference>
<dbReference type="InterPro" id="IPR019749">
    <property type="entry name" value="Band_41_domain"/>
</dbReference>
<sequence>MWNQTRSKLGCQNIAKSSTSSESSSSTAGAIISTEAQVVPTSQEILSATSSSTAVMEDDIMPKDVNSLRTWPISHNPSRGQVRSCIEFSPSVLLPATEGEATVVGGAASTGSTSSLGAVAITSSAVVVSGVGGTPSTGADGSPIIRDTFANFAIGNASSGIGCGGSSSLRGIPQTSASSHDITGAASTARLSFISLREGSSSTIPRQNQPRSASLSNPFIDLNLLDFDLPHSDNDEVNTPSGRETSMAASCDESCASGASGMSSNIEADSLEDLHRQQDQEFQDLLEDFAEQQFELEQRKPCTSHTSLSLSSLVSGDGDTTSESSCGTLSEVFDSLSRFSQHCLVSMEEALTISSPLYHHHTHTQSSSFTTTPTAERGDFEFTFDYEPPPSSTGGLSSGAGVSQSSIFNSALAQQVIYENQEEIERQRERDLMHVIPRRRLSSLLDASGQSSLEGGTGAVGTAQNSLSDQLITRSEDDHLYRHNNDLRAQRVKDWSAYGNNSSSGIASCDTGGPSNATSLDIDTPQSGMGIPHQHHHDRSRRGCGSRRHANKCSAGLITDSRTKTTWSTMSSLPTASAQNSSVSTGGEGNIKNGKNNDKKENSSGGRGDGDDDDGSAGDSCHSSSKNIPIDIGFDFDLFVSSLGFRNVSSANVPSTSGANNTTTAIQPSSACLIAAAAGTDCGTAPASSQDCTSTTIGTIENSLLLRAAAAAVSMVQGESGQVLVTPMDWQERCVELELALQRFGEQAARVRLLLRDKLAELERRVVEAETRAEDAEDKLRVMEQQLSEATANAASSWAMGEDPEKVCSLQHAVREKDRVISRLESQVEEQRILRLQESRQVEEKAAKIKEWVSNKLRDLEEQNEHLREQNQKCENQLELLRSRLTQLSQLDSLHSSKSKDRHSTEDSSRGSYEGDRPPSDESPPPDSGENGQTGSGATPAARPMSATAACLAAIRRRSGAFDTPEERKQRRRSNMSSGSTSGTTNSLRDPERRSRDSRGSRVDSGSVDMDTPQSLSPRSPLDSLEIHDTSIPAGASGTVLVPNGPSSAPPAQIASQGNSHAAPSTSRNPATTSSCSSSISTTSIVSCSGGGGSGGSQPSSTANINNNNNNNHVIINSPAAQPVPSPVPVLVPQTITISKSASPATPASDVVMIGGSDSTQSLHSDRRVPIVPPRRCRTRSPTPNTSHGTTPGTCSPPTEEEDASVLRARLDAECQQLARDLQAAVRELVRPELNLGGTSNHSNSCGNTNGTVCATTNGVVSNIPGSGTTRARAMDEIHDYSEIYTPSGDKQDGLPFELSQPPPPPMHRFPSWESRIYEVAAGGLKLPSREKASSSNEIASASGALHQSCNSLGINISIPVYTTVKGRASQIRSAPFSGDSSDSSDGEEMGSGSGSGPHPMSSGETDISSPGKSAPSSIANSLSPLHRSSSSPSKSLRREPSFESEVSDDYAIPPDAFASETNSLDIALSSGCRNLGTSGAPSGSASSGGSGGIVTVAGSSAVVVATSGIPLGTTVPAGPSSASSNNPSIPIINSVESSPRKESLEKAGYLTKLGGKLKTWRKRYFVLRNGTLTYWKSQQESSRRPAGREIILDENCRIIRGEGAATFEIATGKKTYYLTADSTAAVDDWVRVLQNVVRRNATKLVLSMEDSKPSVQGWLIKVKNGHSKRCWCVLIGKMFLAFKSPSDTVTSGQINMRDARVEDVDHVSDSDTDDKDESGPAGLYSEAFTVGVFPSHQSPVYLHFSTKQEKDAWLYHLTVVSGKGPSAGTQFEQLVHKLMEVDGDPNCNLWKNPLLLHSKESITSALTSLSSEAIQNEAVKLFKSCQLFMSVPLDASGIDYHVVLAQNALQLCLDYAELQAELICALVKQTSRVLTFKNSAQVNRTFTKIKHSRHFLLNATQSLFLCDSSSNHHGKLHNQSTQHQNQQSSSQPSSLTNRSHQANNHHGTLPTNSSTGNSKSSSPSRSIGLRGGGGSSSSSKTSPAKSSSNGKSKGSSSVPSSPLLSHGHGMHYHHSLTSEGKSGVRSFVFVQGWQLLSLAVSLFLPKNNKLLWYLKQHLTRNVDTKSECGKYAAYCQRSVERTLANGPRLFKPSRMEVLSILMKNPFHHSLPHSLPVHFMSGAYQVVGFDGSTTVEEFLLSLCHEIGCREPFLSGFALFEDDPFEKDLEHSLRPEDKICDVISQWETVLRERGLGKFETRRVVTLTFKSRIYRKSGVLQETDKERLLLCYQTNQAVVAGRFPLTRELALELAGLMAQIDSGDYRPDKGRGSGGSQTVVQILEKYYPTRYRENLSQDEYKVLCDSLVEKWSFLKGKSIVDCVRIYLTCTRKWPFFGATLFNVSVRGTHSIEDGTNVWAAVCEDGIAILDHQTLQQIVRYSYGAVQTFGGALDDHFMIVVDDCGKKRRLLFGGMSKLKVFEITRLVADYINACCHNSIYGATSQATGLTRHNSLKSCRFHGSTTLPPPTPKLDRKHLGVTSHGTGSPAQLQRCDSAQAYRSQRT</sequence>
<evidence type="ECO:0000256" key="4">
    <source>
        <dbReference type="SAM" id="MobiDB-lite"/>
    </source>
</evidence>
<dbReference type="SUPFAM" id="SSF50729">
    <property type="entry name" value="PH domain-like"/>
    <property type="match status" value="2"/>
</dbReference>
<dbReference type="Pfam" id="PF00784">
    <property type="entry name" value="MyTH4"/>
    <property type="match status" value="1"/>
</dbReference>
<gene>
    <name evidence="8" type="ORF">ODALV1_LOCUS15328</name>
</gene>
<dbReference type="Gene3D" id="2.30.29.30">
    <property type="entry name" value="Pleckstrin-homology domain (PH domain)/Phosphotyrosine-binding domain (PTB)"/>
    <property type="match status" value="3"/>
</dbReference>
<feature type="region of interest" description="Disordered" evidence="4">
    <location>
        <begin position="1373"/>
        <end position="1450"/>
    </location>
</feature>
<feature type="compositionally biased region" description="Low complexity" evidence="4">
    <location>
        <begin position="1097"/>
        <end position="1110"/>
    </location>
</feature>
<feature type="compositionally biased region" description="Low complexity" evidence="4">
    <location>
        <begin position="1918"/>
        <end position="1937"/>
    </location>
</feature>
<feature type="compositionally biased region" description="Low complexity" evidence="4">
    <location>
        <begin position="1422"/>
        <end position="1435"/>
    </location>
</feature>
<feature type="region of interest" description="Disordered" evidence="4">
    <location>
        <begin position="231"/>
        <end position="254"/>
    </location>
</feature>
<evidence type="ECO:0000313" key="9">
    <source>
        <dbReference type="Proteomes" id="UP001642540"/>
    </source>
</evidence>
<feature type="compositionally biased region" description="Polar residues" evidence="4">
    <location>
        <begin position="1187"/>
        <end position="1197"/>
    </location>
</feature>
<feature type="compositionally biased region" description="Polar residues" evidence="4">
    <location>
        <begin position="564"/>
        <end position="585"/>
    </location>
</feature>
<dbReference type="InterPro" id="IPR001849">
    <property type="entry name" value="PH_domain"/>
</dbReference>
<feature type="compositionally biased region" description="Low complexity" evidence="4">
    <location>
        <begin position="1951"/>
        <end position="1969"/>
    </location>
</feature>
<dbReference type="Pfam" id="PF00373">
    <property type="entry name" value="FERM_M"/>
    <property type="match status" value="1"/>
</dbReference>
<feature type="compositionally biased region" description="Low complexity" evidence="4">
    <location>
        <begin position="1072"/>
        <end position="1088"/>
    </location>
</feature>
<protein>
    <recommendedName>
        <fullName evidence="10">Pleckstrin y domain-containing family H member 1</fullName>
    </recommendedName>
</protein>
<evidence type="ECO:0000259" key="6">
    <source>
        <dbReference type="PROSITE" id="PS50057"/>
    </source>
</evidence>
<evidence type="ECO:0000256" key="2">
    <source>
        <dbReference type="ARBA" id="ARBA00023054"/>
    </source>
</evidence>
<organism evidence="8 9">
    <name type="scientific">Orchesella dallaii</name>
    <dbReference type="NCBI Taxonomy" id="48710"/>
    <lineage>
        <taxon>Eukaryota</taxon>
        <taxon>Metazoa</taxon>
        <taxon>Ecdysozoa</taxon>
        <taxon>Arthropoda</taxon>
        <taxon>Hexapoda</taxon>
        <taxon>Collembola</taxon>
        <taxon>Entomobryomorpha</taxon>
        <taxon>Entomobryoidea</taxon>
        <taxon>Orchesellidae</taxon>
        <taxon>Orchesellinae</taxon>
        <taxon>Orchesella</taxon>
    </lineage>
</organism>
<keyword evidence="1" id="KW-0677">Repeat</keyword>
<feature type="compositionally biased region" description="Polar residues" evidence="4">
    <location>
        <begin position="1938"/>
        <end position="1947"/>
    </location>
</feature>
<feature type="domain" description="PH" evidence="5">
    <location>
        <begin position="1544"/>
        <end position="1639"/>
    </location>
</feature>
<dbReference type="InterPro" id="IPR038185">
    <property type="entry name" value="MyTH4_dom_sf"/>
</dbReference>
<dbReference type="InterPro" id="IPR011993">
    <property type="entry name" value="PH-like_dom_sf"/>
</dbReference>
<dbReference type="CDD" id="cd14473">
    <property type="entry name" value="FERM_B-lobe"/>
    <property type="match status" value="1"/>
</dbReference>
<feature type="region of interest" description="Disordered" evidence="4">
    <location>
        <begin position="891"/>
        <end position="946"/>
    </location>
</feature>
<feature type="compositionally biased region" description="Basic and acidic residues" evidence="4">
    <location>
        <begin position="989"/>
        <end position="1002"/>
    </location>
</feature>
<proteinExistence type="predicted"/>
<reference evidence="8 9" key="1">
    <citation type="submission" date="2024-08" db="EMBL/GenBank/DDBJ databases">
        <authorList>
            <person name="Cucini C."/>
            <person name="Frati F."/>
        </authorList>
    </citation>
    <scope>NUCLEOTIDE SEQUENCE [LARGE SCALE GENOMIC DNA]</scope>
</reference>
<dbReference type="EMBL" id="CAXLJM020000046">
    <property type="protein sequence ID" value="CAL8111753.1"/>
    <property type="molecule type" value="Genomic_DNA"/>
</dbReference>
<feature type="compositionally biased region" description="Polar residues" evidence="4">
    <location>
        <begin position="237"/>
        <end position="248"/>
    </location>
</feature>
<dbReference type="Gene3D" id="1.20.80.10">
    <property type="match status" value="1"/>
</dbReference>
<feature type="compositionally biased region" description="Polar residues" evidence="4">
    <location>
        <begin position="513"/>
        <end position="527"/>
    </location>
</feature>
<evidence type="ECO:0000256" key="1">
    <source>
        <dbReference type="ARBA" id="ARBA00022737"/>
    </source>
</evidence>
<feature type="compositionally biased region" description="Basic residues" evidence="4">
    <location>
        <begin position="533"/>
        <end position="551"/>
    </location>
</feature>
<dbReference type="CDD" id="cd00821">
    <property type="entry name" value="PH"/>
    <property type="match status" value="1"/>
</dbReference>
<dbReference type="InterPro" id="IPR014352">
    <property type="entry name" value="FERM/acyl-CoA-bd_prot_sf"/>
</dbReference>
<feature type="coiled-coil region" evidence="3">
    <location>
        <begin position="752"/>
        <end position="793"/>
    </location>
</feature>
<dbReference type="InterPro" id="IPR000299">
    <property type="entry name" value="FERM_domain"/>
</dbReference>
<dbReference type="InterPro" id="IPR035963">
    <property type="entry name" value="FERM_2"/>
</dbReference>
<feature type="domain" description="FERM" evidence="6">
    <location>
        <begin position="2113"/>
        <end position="2435"/>
    </location>
</feature>
<feature type="compositionally biased region" description="Basic and acidic residues" evidence="4">
    <location>
        <begin position="898"/>
        <end position="920"/>
    </location>
</feature>
<comment type="caution">
    <text evidence="8">The sequence shown here is derived from an EMBL/GenBank/DDBJ whole genome shotgun (WGS) entry which is preliminary data.</text>
</comment>
<dbReference type="Pfam" id="PF00169">
    <property type="entry name" value="PH"/>
    <property type="match status" value="2"/>
</dbReference>
<accession>A0ABP1QUU9</accession>
<dbReference type="SMART" id="SM00295">
    <property type="entry name" value="B41"/>
    <property type="match status" value="1"/>
</dbReference>
<evidence type="ECO:0008006" key="10">
    <source>
        <dbReference type="Google" id="ProtNLM"/>
    </source>
</evidence>
<dbReference type="Gene3D" id="3.10.20.90">
    <property type="entry name" value="Phosphatidylinositol 3-kinase Catalytic Subunit, Chain A, domain 1"/>
    <property type="match status" value="1"/>
</dbReference>
<feature type="compositionally biased region" description="Low complexity" evidence="4">
    <location>
        <begin position="975"/>
        <end position="987"/>
    </location>
</feature>
<feature type="compositionally biased region" description="Polar residues" evidence="4">
    <location>
        <begin position="2479"/>
        <end position="2502"/>
    </location>
</feature>
<dbReference type="CDD" id="cd13282">
    <property type="entry name" value="PH1_PLEKHH1_PLEKHH2"/>
    <property type="match status" value="1"/>
</dbReference>
<feature type="compositionally biased region" description="Polar residues" evidence="4">
    <location>
        <begin position="1406"/>
        <end position="1421"/>
    </location>
</feature>
<dbReference type="SMART" id="SM00139">
    <property type="entry name" value="MyTH4"/>
    <property type="match status" value="1"/>
</dbReference>
<dbReference type="PANTHER" id="PTHR22903">
    <property type="entry name" value="PLEKHH PROTEIN"/>
    <property type="match status" value="1"/>
</dbReference>
<dbReference type="PANTHER" id="PTHR22903:SF8">
    <property type="entry name" value="MAX-1A"/>
    <property type="match status" value="1"/>
</dbReference>
<evidence type="ECO:0000256" key="3">
    <source>
        <dbReference type="SAM" id="Coils"/>
    </source>
</evidence>
<feature type="coiled-coil region" evidence="3">
    <location>
        <begin position="850"/>
        <end position="891"/>
    </location>
</feature>
<evidence type="ECO:0000313" key="8">
    <source>
        <dbReference type="EMBL" id="CAL8111753.1"/>
    </source>
</evidence>
<name>A0ABP1QUU9_9HEXA</name>
<feature type="region of interest" description="Disordered" evidence="4">
    <location>
        <begin position="2459"/>
        <end position="2502"/>
    </location>
</feature>
<feature type="region of interest" description="Disordered" evidence="4">
    <location>
        <begin position="1"/>
        <end position="28"/>
    </location>
</feature>
<feature type="region of interest" description="Disordered" evidence="4">
    <location>
        <begin position="505"/>
        <end position="622"/>
    </location>
</feature>
<evidence type="ECO:0000259" key="5">
    <source>
        <dbReference type="PROSITE" id="PS50003"/>
    </source>
</evidence>
<keyword evidence="2 3" id="KW-0175">Coiled coil</keyword>
<dbReference type="PROSITE" id="PS51016">
    <property type="entry name" value="MYTH4"/>
    <property type="match status" value="1"/>
</dbReference>
<dbReference type="InterPro" id="IPR000857">
    <property type="entry name" value="MyTH4_dom"/>
</dbReference>
<dbReference type="InterPro" id="IPR029071">
    <property type="entry name" value="Ubiquitin-like_domsf"/>
</dbReference>